<dbReference type="AlphaFoldDB" id="A0A0B6Z2W2"/>
<proteinExistence type="predicted"/>
<accession>A0A0B6Z2W2</accession>
<sequence>HTIPGRLVTEEPVKSEALQVLSLPSTLKNVPVYSYHQFNSFITTSETNNHQETVSPYIEVLTTEHQHHDQYY</sequence>
<evidence type="ECO:0000313" key="1">
    <source>
        <dbReference type="EMBL" id="CEK62878.1"/>
    </source>
</evidence>
<gene>
    <name evidence="1" type="primary">ORF46392</name>
</gene>
<name>A0A0B6Z2W2_9EUPU</name>
<protein>
    <submittedName>
        <fullName evidence="1">Uncharacterized protein</fullName>
    </submittedName>
</protein>
<feature type="non-terminal residue" evidence="1">
    <location>
        <position position="1"/>
    </location>
</feature>
<reference evidence="1" key="1">
    <citation type="submission" date="2014-12" db="EMBL/GenBank/DDBJ databases">
        <title>Insight into the proteome of Arion vulgaris.</title>
        <authorList>
            <person name="Aradska J."/>
            <person name="Bulat T."/>
            <person name="Smidak R."/>
            <person name="Sarate P."/>
            <person name="Gangsoo J."/>
            <person name="Sialana F."/>
            <person name="Bilban M."/>
            <person name="Lubec G."/>
        </authorList>
    </citation>
    <scope>NUCLEOTIDE SEQUENCE</scope>
    <source>
        <tissue evidence="1">Skin</tissue>
    </source>
</reference>
<dbReference type="EMBL" id="HACG01016013">
    <property type="protein sequence ID" value="CEK62878.1"/>
    <property type="molecule type" value="Transcribed_RNA"/>
</dbReference>
<organism evidence="1">
    <name type="scientific">Arion vulgaris</name>
    <dbReference type="NCBI Taxonomy" id="1028688"/>
    <lineage>
        <taxon>Eukaryota</taxon>
        <taxon>Metazoa</taxon>
        <taxon>Spiralia</taxon>
        <taxon>Lophotrochozoa</taxon>
        <taxon>Mollusca</taxon>
        <taxon>Gastropoda</taxon>
        <taxon>Heterobranchia</taxon>
        <taxon>Euthyneura</taxon>
        <taxon>Panpulmonata</taxon>
        <taxon>Eupulmonata</taxon>
        <taxon>Stylommatophora</taxon>
        <taxon>Helicina</taxon>
        <taxon>Arionoidea</taxon>
        <taxon>Arionidae</taxon>
        <taxon>Arion</taxon>
    </lineage>
</organism>